<dbReference type="InterPro" id="IPR015500">
    <property type="entry name" value="Peptidase_S8_subtilisin-rel"/>
</dbReference>
<keyword evidence="8" id="KW-0865">Zymogen</keyword>
<keyword evidence="6" id="KW-0378">Hydrolase</keyword>
<evidence type="ECO:0000259" key="11">
    <source>
        <dbReference type="Pfam" id="PF04151"/>
    </source>
</evidence>
<feature type="region of interest" description="Disordered" evidence="9">
    <location>
        <begin position="211"/>
        <end position="246"/>
    </location>
</feature>
<keyword evidence="7" id="KW-0720">Serine protease</keyword>
<dbReference type="PROSITE" id="PS00137">
    <property type="entry name" value="SUBTILASE_HIS"/>
    <property type="match status" value="1"/>
</dbReference>
<keyword evidence="4 12" id="KW-0645">Protease</keyword>
<dbReference type="Pfam" id="PF04151">
    <property type="entry name" value="PPC"/>
    <property type="match status" value="2"/>
</dbReference>
<dbReference type="PANTHER" id="PTHR43806:SF11">
    <property type="entry name" value="CEREVISIN-RELATED"/>
    <property type="match status" value="1"/>
</dbReference>
<dbReference type="PROSITE" id="PS00138">
    <property type="entry name" value="SUBTILASE_SER"/>
    <property type="match status" value="1"/>
</dbReference>
<protein>
    <submittedName>
        <fullName evidence="12">Extracellular protease</fullName>
    </submittedName>
</protein>
<evidence type="ECO:0000259" key="10">
    <source>
        <dbReference type="Pfam" id="PF00082"/>
    </source>
</evidence>
<dbReference type="SUPFAM" id="SSF52743">
    <property type="entry name" value="Subtilisin-like"/>
    <property type="match status" value="1"/>
</dbReference>
<keyword evidence="3" id="KW-0964">Secreted</keyword>
<gene>
    <name evidence="12" type="ORF">MNBD_GAMMA09-2820</name>
</gene>
<dbReference type="Gene3D" id="3.40.50.200">
    <property type="entry name" value="Peptidase S8/S53 domain"/>
    <property type="match status" value="1"/>
</dbReference>
<dbReference type="InterPro" id="IPR000209">
    <property type="entry name" value="Peptidase_S8/S53_dom"/>
</dbReference>
<dbReference type="EMBL" id="UOFI01000085">
    <property type="protein sequence ID" value="VAW66741.1"/>
    <property type="molecule type" value="Genomic_DNA"/>
</dbReference>
<organism evidence="12">
    <name type="scientific">hydrothermal vent metagenome</name>
    <dbReference type="NCBI Taxonomy" id="652676"/>
    <lineage>
        <taxon>unclassified sequences</taxon>
        <taxon>metagenomes</taxon>
        <taxon>ecological metagenomes</taxon>
    </lineage>
</organism>
<evidence type="ECO:0000256" key="1">
    <source>
        <dbReference type="ARBA" id="ARBA00004613"/>
    </source>
</evidence>
<evidence type="ECO:0000256" key="5">
    <source>
        <dbReference type="ARBA" id="ARBA00022729"/>
    </source>
</evidence>
<dbReference type="PANTHER" id="PTHR43806">
    <property type="entry name" value="PEPTIDASE S8"/>
    <property type="match status" value="1"/>
</dbReference>
<name>A0A3B0XGG0_9ZZZZ</name>
<dbReference type="InterPro" id="IPR023828">
    <property type="entry name" value="Peptidase_S8_Ser-AS"/>
</dbReference>
<evidence type="ECO:0000256" key="2">
    <source>
        <dbReference type="ARBA" id="ARBA00011073"/>
    </source>
</evidence>
<dbReference type="InterPro" id="IPR007280">
    <property type="entry name" value="Peptidase_C_arc/bac"/>
</dbReference>
<reference evidence="12" key="1">
    <citation type="submission" date="2018-06" db="EMBL/GenBank/DDBJ databases">
        <authorList>
            <person name="Zhirakovskaya E."/>
        </authorList>
    </citation>
    <scope>NUCLEOTIDE SEQUENCE</scope>
</reference>
<proteinExistence type="inferred from homology"/>
<evidence type="ECO:0000256" key="4">
    <source>
        <dbReference type="ARBA" id="ARBA00022670"/>
    </source>
</evidence>
<dbReference type="AlphaFoldDB" id="A0A3B0XGG0"/>
<dbReference type="PROSITE" id="PS51892">
    <property type="entry name" value="SUBTILASE"/>
    <property type="match status" value="1"/>
</dbReference>
<dbReference type="PRINTS" id="PR00723">
    <property type="entry name" value="SUBTILISIN"/>
</dbReference>
<comment type="subcellular location">
    <subcellularLocation>
        <location evidence="1">Secreted</location>
    </subcellularLocation>
</comment>
<evidence type="ECO:0000256" key="6">
    <source>
        <dbReference type="ARBA" id="ARBA00022801"/>
    </source>
</evidence>
<dbReference type="InterPro" id="IPR022398">
    <property type="entry name" value="Peptidase_S8_His-AS"/>
</dbReference>
<dbReference type="GO" id="GO:0006508">
    <property type="term" value="P:proteolysis"/>
    <property type="evidence" value="ECO:0007669"/>
    <property type="project" value="UniProtKB-KW"/>
</dbReference>
<evidence type="ECO:0000256" key="8">
    <source>
        <dbReference type="ARBA" id="ARBA00023145"/>
    </source>
</evidence>
<feature type="domain" description="Peptidase S8/S53" evidence="10">
    <location>
        <begin position="178"/>
        <end position="471"/>
    </location>
</feature>
<dbReference type="GO" id="GO:0005576">
    <property type="term" value="C:extracellular region"/>
    <property type="evidence" value="ECO:0007669"/>
    <property type="project" value="UniProtKB-SubCell"/>
</dbReference>
<dbReference type="InterPro" id="IPR036852">
    <property type="entry name" value="Peptidase_S8/S53_dom_sf"/>
</dbReference>
<keyword evidence="5" id="KW-0732">Signal</keyword>
<dbReference type="InterPro" id="IPR050131">
    <property type="entry name" value="Peptidase_S8_subtilisin-like"/>
</dbReference>
<feature type="domain" description="Peptidase C-terminal archaeal/bacterial" evidence="11">
    <location>
        <begin position="630"/>
        <end position="694"/>
    </location>
</feature>
<comment type="similarity">
    <text evidence="2">Belongs to the peptidase S8 family.</text>
</comment>
<dbReference type="FunFam" id="2.60.120.380:FF:000013">
    <property type="entry name" value="Alkaline serine protease"/>
    <property type="match status" value="1"/>
</dbReference>
<evidence type="ECO:0000313" key="12">
    <source>
        <dbReference type="EMBL" id="VAW66741.1"/>
    </source>
</evidence>
<evidence type="ECO:0000256" key="7">
    <source>
        <dbReference type="ARBA" id="ARBA00022825"/>
    </source>
</evidence>
<evidence type="ECO:0000256" key="3">
    <source>
        <dbReference type="ARBA" id="ARBA00022525"/>
    </source>
</evidence>
<sequence length="710" mass="73875">MLFKSRSQNQISQCADNDKPAKHIKTGKITVIACLLLAGQALVSPAYAGHPGLQFEQSSDITDRVIIKYKNNSSLNSINALAEDSESNAHSHTGVNFKYVRRNHEGAHVMKLQQHQHLAELSNMLNALNSDPDVEYAEADLLLKPLLTPNDPRYNEQWGYYETAGGLNLPAAWDMTRGAGAVIAVVDTGYRPHIDLVDNILPGYDMISSTSVSQDGNRRDSDATDPGDYEPAGACGSGSPARNSSWHGTHVSGTIAAVGNNSIGVTGVAYQAKILPVRALGRCGGYMSDIADAIIWAAGGSVSGVPANANPADVINLSLGGAGNCSNTQQSAINKARSLGATIVVAAGNENRNASSSTPANCNGVVVVAATNRSGGKASYSNYGSVVDVAAPGGQKSSGTSYGILSTINSGRTTPANDSYGFYQGTSMATPHIAGVAALLYATNPSITPTQVEQILKSTARPFPSTCSQCGSGIADAFAAVNAATGNTPTPPPAGGSPSANTLVNGVAKTGLSDQRGSQTRFTIDVPAGASNLKFDITGGSGDADLYIKFGSAPTSSSYDCRPYINGNRETCNISTAQAGTYHVMLVAYSSYSGVSLVSNFAETGGSAPVVNTSINETGLSAARGQWLHYTLDVPAGKTNFRVNIANGSGDADLYVRFGATPTSNSYNCRPYRNGNSESCNFNNPQAGTWYVSLKAYSNFAGVSLNARYQ</sequence>
<dbReference type="GO" id="GO:0004252">
    <property type="term" value="F:serine-type endopeptidase activity"/>
    <property type="evidence" value="ECO:0007669"/>
    <property type="project" value="InterPro"/>
</dbReference>
<feature type="domain" description="Peptidase C-terminal archaeal/bacterial" evidence="11">
    <location>
        <begin position="521"/>
        <end position="586"/>
    </location>
</feature>
<dbReference type="FunFam" id="3.40.50.200:FF:000022">
    <property type="entry name" value="Extracellular protease"/>
    <property type="match status" value="1"/>
</dbReference>
<dbReference type="Pfam" id="PF00082">
    <property type="entry name" value="Peptidase_S8"/>
    <property type="match status" value="1"/>
</dbReference>
<evidence type="ECO:0000256" key="9">
    <source>
        <dbReference type="SAM" id="MobiDB-lite"/>
    </source>
</evidence>
<accession>A0A3B0XGG0</accession>
<dbReference type="InterPro" id="IPR034176">
    <property type="entry name" value="Peptidases_S8_13"/>
</dbReference>
<dbReference type="CDD" id="cd07496">
    <property type="entry name" value="Peptidases_S8_13"/>
    <property type="match status" value="1"/>
</dbReference>
<dbReference type="Gene3D" id="2.60.120.380">
    <property type="match status" value="2"/>
</dbReference>